<dbReference type="RefSeq" id="WP_066611708.1">
    <property type="nucleotide sequence ID" value="NZ_LQQU01000017.1"/>
</dbReference>
<keyword evidence="10 17" id="KW-0521">NADP</keyword>
<dbReference type="FunFam" id="3.40.50.80:FF:000010">
    <property type="entry name" value="Flavohemoprotein"/>
    <property type="match status" value="1"/>
</dbReference>
<feature type="site" description="Involved in heme-bound ligand stabilization and O-O bond activation" evidence="17">
    <location>
        <position position="29"/>
    </location>
</feature>
<dbReference type="FunFam" id="2.40.30.10:FF:000034">
    <property type="entry name" value="Flavohemoprotein"/>
    <property type="match status" value="1"/>
</dbReference>
<dbReference type="Proteomes" id="UP000076625">
    <property type="component" value="Unassembled WGS sequence"/>
</dbReference>
<feature type="domain" description="FAD-binding FR-type" evidence="19">
    <location>
        <begin position="152"/>
        <end position="263"/>
    </location>
</feature>
<keyword evidence="6 17" id="KW-0561">Oxygen transport</keyword>
<feature type="domain" description="Globin" evidence="18">
    <location>
        <begin position="1"/>
        <end position="138"/>
    </location>
</feature>
<comment type="cofactor">
    <cofactor evidence="17">
        <name>FAD</name>
        <dbReference type="ChEBI" id="CHEBI:57692"/>
    </cofactor>
    <text evidence="17">Binds 1 FAD per subunit.</text>
</comment>
<dbReference type="PANTHER" id="PTHR43396">
    <property type="entry name" value="FLAVOHEMOPROTEIN"/>
    <property type="match status" value="1"/>
</dbReference>
<feature type="binding site" evidence="17">
    <location>
        <begin position="276"/>
        <end position="281"/>
    </location>
    <ligand>
        <name>NADP(+)</name>
        <dbReference type="ChEBI" id="CHEBI:58349"/>
    </ligand>
</feature>
<dbReference type="Pfam" id="PF00970">
    <property type="entry name" value="FAD_binding_6"/>
    <property type="match status" value="1"/>
</dbReference>
<evidence type="ECO:0000256" key="16">
    <source>
        <dbReference type="ARBA" id="ARBA00049433"/>
    </source>
</evidence>
<evidence type="ECO:0000256" key="7">
    <source>
        <dbReference type="ARBA" id="ARBA00022630"/>
    </source>
</evidence>
<dbReference type="Pfam" id="PF00042">
    <property type="entry name" value="Globin"/>
    <property type="match status" value="1"/>
</dbReference>
<keyword evidence="20" id="KW-0223">Dioxygenase</keyword>
<keyword evidence="11 17" id="KW-0560">Oxidoreductase</keyword>
<evidence type="ECO:0000256" key="13">
    <source>
        <dbReference type="ARBA" id="ARBA00023027"/>
    </source>
</evidence>
<comment type="similarity">
    <text evidence="1 17">In the C-terminal section; belongs to the flavoprotein pyridine nucleotide cytochrome reductase family.</text>
</comment>
<feature type="binding site" evidence="17">
    <location>
        <begin position="392"/>
        <end position="395"/>
    </location>
    <ligand>
        <name>FAD</name>
        <dbReference type="ChEBI" id="CHEBI:57692"/>
    </ligand>
</feature>
<comment type="cofactor">
    <cofactor evidence="17">
        <name>heme b</name>
        <dbReference type="ChEBI" id="CHEBI:60344"/>
    </cofactor>
    <text evidence="17">Binds 1 heme b (iron(II)-protoporphyrin IX) group per subunit.</text>
</comment>
<evidence type="ECO:0000256" key="6">
    <source>
        <dbReference type="ARBA" id="ARBA00022621"/>
    </source>
</evidence>
<dbReference type="GO" id="GO:0008941">
    <property type="term" value="F:nitric oxide dioxygenase NAD(P)H activity"/>
    <property type="evidence" value="ECO:0007669"/>
    <property type="project" value="UniProtKB-UniRule"/>
</dbReference>
<dbReference type="Gene3D" id="2.40.30.10">
    <property type="entry name" value="Translation factors"/>
    <property type="match status" value="1"/>
</dbReference>
<feature type="binding site" description="proximal binding residue" evidence="17">
    <location>
        <position position="85"/>
    </location>
    <ligand>
        <name>heme b</name>
        <dbReference type="ChEBI" id="CHEBI:60344"/>
    </ligand>
    <ligandPart>
        <name>Fe</name>
        <dbReference type="ChEBI" id="CHEBI:18248"/>
    </ligandPart>
</feature>
<feature type="binding site" evidence="17">
    <location>
        <position position="190"/>
    </location>
    <ligand>
        <name>FAD</name>
        <dbReference type="ChEBI" id="CHEBI:57692"/>
    </ligand>
</feature>
<protein>
    <recommendedName>
        <fullName evidence="17">Flavohemoprotein</fullName>
    </recommendedName>
    <alternativeName>
        <fullName evidence="17">Flavohemoglobin</fullName>
    </alternativeName>
    <alternativeName>
        <fullName evidence="17">Hemoglobin-like protein</fullName>
    </alternativeName>
    <alternativeName>
        <fullName evidence="17">Nitric oxide dioxygenase</fullName>
        <shortName evidence="17">NO oxygenase</shortName>
        <shortName evidence="17">NOD</shortName>
        <ecNumber evidence="17">1.14.12.17</ecNumber>
    </alternativeName>
</protein>
<name>A0A163CMC1_9NEIS</name>
<feature type="site" description="Influences the redox potential of the prosthetic heme and FAD groups" evidence="17">
    <location>
        <position position="84"/>
    </location>
</feature>
<dbReference type="InterPro" id="IPR039261">
    <property type="entry name" value="FNR_nucleotide-bd"/>
</dbReference>
<evidence type="ECO:0000256" key="10">
    <source>
        <dbReference type="ARBA" id="ARBA00022857"/>
    </source>
</evidence>
<dbReference type="InterPro" id="IPR001433">
    <property type="entry name" value="OxRdtase_FAD/NAD-bd"/>
</dbReference>
<dbReference type="PROSITE" id="PS51384">
    <property type="entry name" value="FAD_FR"/>
    <property type="match status" value="1"/>
</dbReference>
<proteinExistence type="inferred from homology"/>
<dbReference type="InterPro" id="IPR000971">
    <property type="entry name" value="Globin"/>
</dbReference>
<dbReference type="Pfam" id="PF00175">
    <property type="entry name" value="NAD_binding_1"/>
    <property type="match status" value="1"/>
</dbReference>
<dbReference type="InterPro" id="IPR009050">
    <property type="entry name" value="Globin-like_sf"/>
</dbReference>
<dbReference type="Gene3D" id="3.40.50.80">
    <property type="entry name" value="Nucleotide-binding domain of ferredoxin-NADP reductase (FNR) module"/>
    <property type="match status" value="1"/>
</dbReference>
<dbReference type="InterPro" id="IPR023950">
    <property type="entry name" value="Hmp"/>
</dbReference>
<dbReference type="GO" id="GO:0071500">
    <property type="term" value="P:cellular response to nitrosative stress"/>
    <property type="evidence" value="ECO:0007669"/>
    <property type="project" value="TreeGrafter"/>
</dbReference>
<evidence type="ECO:0000256" key="3">
    <source>
        <dbReference type="ARBA" id="ARBA00022448"/>
    </source>
</evidence>
<feature type="region of interest" description="Reductase" evidence="17">
    <location>
        <begin position="149"/>
        <end position="400"/>
    </location>
</feature>
<evidence type="ECO:0000256" key="15">
    <source>
        <dbReference type="ARBA" id="ARBA00048649"/>
    </source>
</evidence>
<dbReference type="GO" id="GO:0020037">
    <property type="term" value="F:heme binding"/>
    <property type="evidence" value="ECO:0007669"/>
    <property type="project" value="InterPro"/>
</dbReference>
<evidence type="ECO:0000256" key="8">
    <source>
        <dbReference type="ARBA" id="ARBA00022723"/>
    </source>
</evidence>
<gene>
    <name evidence="17" type="primary">hmp</name>
    <name evidence="20" type="ORF">AVW16_10360</name>
</gene>
<dbReference type="SUPFAM" id="SSF46458">
    <property type="entry name" value="Globin-like"/>
    <property type="match status" value="1"/>
</dbReference>
<evidence type="ECO:0000259" key="18">
    <source>
        <dbReference type="PROSITE" id="PS01033"/>
    </source>
</evidence>
<keyword evidence="7 17" id="KW-0285">Flavoprotein</keyword>
<dbReference type="EMBL" id="LQQU01000017">
    <property type="protein sequence ID" value="KZE32781.1"/>
    <property type="molecule type" value="Genomic_DNA"/>
</dbReference>
<evidence type="ECO:0000313" key="20">
    <source>
        <dbReference type="EMBL" id="KZE32781.1"/>
    </source>
</evidence>
<organism evidence="20 21">
    <name type="scientific">Crenobacter luteus</name>
    <dbReference type="NCBI Taxonomy" id="1452487"/>
    <lineage>
        <taxon>Bacteria</taxon>
        <taxon>Pseudomonadati</taxon>
        <taxon>Pseudomonadota</taxon>
        <taxon>Betaproteobacteria</taxon>
        <taxon>Neisseriales</taxon>
        <taxon>Neisseriaceae</taxon>
        <taxon>Crenobacter</taxon>
    </lineage>
</organism>
<evidence type="ECO:0000256" key="4">
    <source>
        <dbReference type="ARBA" id="ARBA00022575"/>
    </source>
</evidence>
<evidence type="ECO:0000259" key="19">
    <source>
        <dbReference type="PROSITE" id="PS51384"/>
    </source>
</evidence>
<comment type="function">
    <text evidence="14 17">Is involved in NO detoxification in an aerobic process, termed nitric oxide dioxygenase (NOD) reaction that utilizes O(2) and NAD(P)H to convert NO to nitrate, which protects the bacterium from various noxious nitrogen compounds. Therefore, plays a central role in the inducible response to nitrosative stress.</text>
</comment>
<dbReference type="GO" id="GO:0005344">
    <property type="term" value="F:oxygen carrier activity"/>
    <property type="evidence" value="ECO:0007669"/>
    <property type="project" value="UniProtKB-UniRule"/>
</dbReference>
<reference evidence="21" key="1">
    <citation type="submission" date="2016-01" db="EMBL/GenBank/DDBJ databases">
        <title>Draft genome of Chromobacterium sp. F49.</title>
        <authorList>
            <person name="Hong K.W."/>
        </authorList>
    </citation>
    <scope>NUCLEOTIDE SEQUENCE [LARGE SCALE GENOMIC DNA]</scope>
    <source>
        <strain evidence="21">CN10</strain>
    </source>
</reference>
<evidence type="ECO:0000313" key="21">
    <source>
        <dbReference type="Proteomes" id="UP000076625"/>
    </source>
</evidence>
<dbReference type="FunFam" id="1.10.490.10:FF:000003">
    <property type="entry name" value="Flavohemoprotein"/>
    <property type="match status" value="1"/>
</dbReference>
<keyword evidence="9 17" id="KW-0274">FAD</keyword>
<dbReference type="AlphaFoldDB" id="A0A163CMC1"/>
<evidence type="ECO:0000256" key="12">
    <source>
        <dbReference type="ARBA" id="ARBA00023004"/>
    </source>
</evidence>
<accession>A0A163CMC1</accession>
<dbReference type="Gene3D" id="1.10.490.10">
    <property type="entry name" value="Globins"/>
    <property type="match status" value="1"/>
</dbReference>
<evidence type="ECO:0000256" key="17">
    <source>
        <dbReference type="HAMAP-Rule" id="MF_01252"/>
    </source>
</evidence>
<keyword evidence="4 17" id="KW-0216">Detoxification</keyword>
<sequence length="400" mass="42941">MLSEQTRALVKATVPVLKEHGVTLTSHFYQRMFRHNPELKNVFNQGHQASGQQQQALAGAVLGYAEHIDDPSVLAPVVMRIAHKHASLGIRAEHYPIVGGHLLASIREVLGDAASDELIAAWAEAYGQLADILIAAEADLYKTATLAEGGWSGFRPFRVVERGQEGSEIASFYLVPADGGALPSFQPGQYVTVRVTLPALGLAQPRQYSLSDAPNGRYLRISVKRETGDELRPDGMVSNHLHATVKTGDLIELSAPMGDFVLHQDRDTPVVLISAGVGQTPMMAMLNTLIAQGAKREVVYLTAARNAGALAFADTLSALSADTPSLAYTAFVEEGELAPRQRAGRIDQAALAELALREGADYYLCGPLEFMRAQKAALLALGVPAGRVHYEVFGSDPLTV</sequence>
<comment type="caution">
    <text evidence="20">The sequence shown here is derived from an EMBL/GenBank/DDBJ whole genome shotgun (WGS) entry which is preliminary data.</text>
</comment>
<dbReference type="GO" id="GO:0071949">
    <property type="term" value="F:FAD binding"/>
    <property type="evidence" value="ECO:0007669"/>
    <property type="project" value="InterPro"/>
</dbReference>
<evidence type="ECO:0000256" key="11">
    <source>
        <dbReference type="ARBA" id="ARBA00023002"/>
    </source>
</evidence>
<keyword evidence="8 17" id="KW-0479">Metal-binding</keyword>
<dbReference type="CDD" id="cd06184">
    <property type="entry name" value="flavohem_like_fad_nad_binding"/>
    <property type="match status" value="1"/>
</dbReference>
<evidence type="ECO:0000256" key="14">
    <source>
        <dbReference type="ARBA" id="ARBA00025094"/>
    </source>
</evidence>
<dbReference type="PANTHER" id="PTHR43396:SF3">
    <property type="entry name" value="FLAVOHEMOPROTEIN"/>
    <property type="match status" value="1"/>
</dbReference>
<keyword evidence="21" id="KW-1185">Reference proteome</keyword>
<evidence type="ECO:0000256" key="2">
    <source>
        <dbReference type="ARBA" id="ARBA00008414"/>
    </source>
</evidence>
<comment type="domain">
    <text evidence="17">Consists of two distinct domains; an N-terminal heme-containing oxygen-binding domain and a C-terminal reductase domain with binding sites for FAD and NAD(P)H.</text>
</comment>
<dbReference type="NCBIfam" id="NF009805">
    <property type="entry name" value="PRK13289.1"/>
    <property type="match status" value="1"/>
</dbReference>
<dbReference type="GO" id="GO:0009636">
    <property type="term" value="P:response to toxic substance"/>
    <property type="evidence" value="ECO:0007669"/>
    <property type="project" value="UniProtKB-KW"/>
</dbReference>
<dbReference type="HAMAP" id="MF_01252">
    <property type="entry name" value="Hmp"/>
    <property type="match status" value="1"/>
</dbReference>
<dbReference type="GO" id="GO:0046872">
    <property type="term" value="F:metal ion binding"/>
    <property type="evidence" value="ECO:0007669"/>
    <property type="project" value="UniProtKB-KW"/>
</dbReference>
<dbReference type="InterPro" id="IPR008333">
    <property type="entry name" value="Cbr1-like_FAD-bd_dom"/>
</dbReference>
<evidence type="ECO:0000256" key="9">
    <source>
        <dbReference type="ARBA" id="ARBA00022827"/>
    </source>
</evidence>
<dbReference type="STRING" id="1452487.AVW16_10360"/>
<dbReference type="GO" id="GO:0019825">
    <property type="term" value="F:oxygen binding"/>
    <property type="evidence" value="ECO:0007669"/>
    <property type="project" value="InterPro"/>
</dbReference>
<comment type="catalytic activity">
    <reaction evidence="16 17">
        <text>2 nitric oxide + NADPH + 2 O2 = 2 nitrate + NADP(+) + H(+)</text>
        <dbReference type="Rhea" id="RHEA:19465"/>
        <dbReference type="ChEBI" id="CHEBI:15378"/>
        <dbReference type="ChEBI" id="CHEBI:15379"/>
        <dbReference type="ChEBI" id="CHEBI:16480"/>
        <dbReference type="ChEBI" id="CHEBI:17632"/>
        <dbReference type="ChEBI" id="CHEBI:57783"/>
        <dbReference type="ChEBI" id="CHEBI:58349"/>
        <dbReference type="EC" id="1.14.12.17"/>
    </reaction>
</comment>
<feature type="site" description="Influences the redox potential of the prosthetic heme and FAD groups" evidence="17">
    <location>
        <position position="391"/>
    </location>
</feature>
<comment type="catalytic activity">
    <reaction evidence="15 17">
        <text>2 nitric oxide + NADH + 2 O2 = 2 nitrate + NAD(+) + H(+)</text>
        <dbReference type="Rhea" id="RHEA:19469"/>
        <dbReference type="ChEBI" id="CHEBI:15378"/>
        <dbReference type="ChEBI" id="CHEBI:15379"/>
        <dbReference type="ChEBI" id="CHEBI:16480"/>
        <dbReference type="ChEBI" id="CHEBI:17632"/>
        <dbReference type="ChEBI" id="CHEBI:57540"/>
        <dbReference type="ChEBI" id="CHEBI:57945"/>
        <dbReference type="EC" id="1.14.12.17"/>
    </reaction>
</comment>
<dbReference type="EC" id="1.14.12.17" evidence="17"/>
<feature type="active site" description="Charge relay system" evidence="17">
    <location>
        <position position="95"/>
    </location>
</feature>
<dbReference type="GO" id="GO:0046210">
    <property type="term" value="P:nitric oxide catabolic process"/>
    <property type="evidence" value="ECO:0007669"/>
    <property type="project" value="TreeGrafter"/>
</dbReference>
<dbReference type="InterPro" id="IPR017927">
    <property type="entry name" value="FAD-bd_FR_type"/>
</dbReference>
<dbReference type="InterPro" id="IPR017938">
    <property type="entry name" value="Riboflavin_synthase-like_b-brl"/>
</dbReference>
<evidence type="ECO:0000256" key="1">
    <source>
        <dbReference type="ARBA" id="ARBA00006401"/>
    </source>
</evidence>
<keyword evidence="5 17" id="KW-0349">Heme</keyword>
<feature type="binding site" evidence="17">
    <location>
        <begin position="206"/>
        <end position="209"/>
    </location>
    <ligand>
        <name>FAD</name>
        <dbReference type="ChEBI" id="CHEBI:57692"/>
    </ligand>
</feature>
<feature type="active site" description="Charge relay system" evidence="17">
    <location>
        <position position="137"/>
    </location>
</feature>
<dbReference type="PROSITE" id="PS01033">
    <property type="entry name" value="GLOBIN"/>
    <property type="match status" value="1"/>
</dbReference>
<keyword evidence="3 17" id="KW-0813">Transport</keyword>
<keyword evidence="13 17" id="KW-0520">NAD</keyword>
<comment type="similarity">
    <text evidence="2 17">Belongs to the globin family. Two-domain flavohemoproteins subfamily.</text>
</comment>
<dbReference type="CDD" id="cd14779">
    <property type="entry name" value="FHP_Ae-globin-like"/>
    <property type="match status" value="1"/>
</dbReference>
<dbReference type="OrthoDB" id="9801223at2"/>
<dbReference type="SUPFAM" id="SSF52343">
    <property type="entry name" value="Ferredoxin reductase-like, C-terminal NADP-linked domain"/>
    <property type="match status" value="1"/>
</dbReference>
<dbReference type="SUPFAM" id="SSF63380">
    <property type="entry name" value="Riboflavin synthase domain-like"/>
    <property type="match status" value="1"/>
</dbReference>
<dbReference type="InterPro" id="IPR012292">
    <property type="entry name" value="Globin/Proto"/>
</dbReference>
<keyword evidence="12 17" id="KW-0408">Iron</keyword>
<evidence type="ECO:0000256" key="5">
    <source>
        <dbReference type="ARBA" id="ARBA00022617"/>
    </source>
</evidence>